<dbReference type="AlphaFoldDB" id="A0ABD2QDI8"/>
<feature type="compositionally biased region" description="Polar residues" evidence="1">
    <location>
        <begin position="42"/>
        <end position="60"/>
    </location>
</feature>
<feature type="region of interest" description="Disordered" evidence="1">
    <location>
        <begin position="413"/>
        <end position="434"/>
    </location>
</feature>
<feature type="compositionally biased region" description="Low complexity" evidence="1">
    <location>
        <begin position="207"/>
        <end position="235"/>
    </location>
</feature>
<dbReference type="Proteomes" id="UP001626550">
    <property type="component" value="Unassembled WGS sequence"/>
</dbReference>
<feature type="compositionally biased region" description="Polar residues" evidence="1">
    <location>
        <begin position="1"/>
        <end position="15"/>
    </location>
</feature>
<protein>
    <submittedName>
        <fullName evidence="2">Uncharacterized protein</fullName>
    </submittedName>
</protein>
<proteinExistence type="predicted"/>
<feature type="compositionally biased region" description="Basic and acidic residues" evidence="1">
    <location>
        <begin position="61"/>
        <end position="70"/>
    </location>
</feature>
<organism evidence="2 3">
    <name type="scientific">Cichlidogyrus casuarinus</name>
    <dbReference type="NCBI Taxonomy" id="1844966"/>
    <lineage>
        <taxon>Eukaryota</taxon>
        <taxon>Metazoa</taxon>
        <taxon>Spiralia</taxon>
        <taxon>Lophotrochozoa</taxon>
        <taxon>Platyhelminthes</taxon>
        <taxon>Monogenea</taxon>
        <taxon>Monopisthocotylea</taxon>
        <taxon>Dactylogyridea</taxon>
        <taxon>Ancyrocephalidae</taxon>
        <taxon>Cichlidogyrus</taxon>
    </lineage>
</organism>
<evidence type="ECO:0000256" key="1">
    <source>
        <dbReference type="SAM" id="MobiDB-lite"/>
    </source>
</evidence>
<comment type="caution">
    <text evidence="2">The sequence shown here is derived from an EMBL/GenBank/DDBJ whole genome shotgun (WGS) entry which is preliminary data.</text>
</comment>
<accession>A0ABD2QDI8</accession>
<sequence>MSAMTISSPPSSGASTLARGNASSAKEEEGDEWETATEGSVEKNSSQHQKKPSTSNQPQEKTNKDINDRRFHNRGRGRFHQSSTGFKRNEEGQQVEFQEQRGKGRMGFGRRGGRKFSSHKANVTEHGSHADSDYLNQTLVPDPCKNGQDFHFDDGASSVSGGPEFVEVPNKRLQKQRRAMLRQQQEQEARQVKRGGVPVSSKQRLRSGTTKSSIQKSGSKSSPEGSSSKSTPSHSVAPIVPGNAWTDAAKTVNLLFPEKASQQQQAPPQQPTQESRHHQRKEGNRKNDRRNLEKETKASRAPGHQKEKDYKPEEIAKPDEKVKEEEKHVESKPATASVAPTVVPRISPNNVCKVRPQQQLSGNNQVPPNTETGTVNTYAMKQPQQQQQQQSIDTTSGELFNKRISLLLNSTMSDAPSTSSATLTQQAPIKSQPQVSHQWNSFTIFSPSETVNESFPQVFEEAHPKTTMSAAAQSHVQQKNSFANTSSIYGTMAVGQQSSSFFDSAMFQAPNAHTNMYASSPFQQESSLAGMSKYAGGNNPSLDYMFGGSSNGNGSRPGSSFSQQRMSMERQTPMGWSESQQQPHWSQLQHARELLSRMQPDLKAHSYHPQYAKLIPGGQGRQNEFYGRSAVPPTHMPPPAMAPPQASPYVATPPNTPFCFPPQGAGGHHTGAPPPGHPHHQMRGGMDQSMRGEQRYLNPHHGQSFNQAPFNAHLIPGGPANLAAAQHLGGHPQQAAMSGHNAPSTWR</sequence>
<feature type="region of interest" description="Disordered" evidence="1">
    <location>
        <begin position="665"/>
        <end position="747"/>
    </location>
</feature>
<feature type="region of interest" description="Disordered" evidence="1">
    <location>
        <begin position="1"/>
        <end position="342"/>
    </location>
</feature>
<reference evidence="2 3" key="1">
    <citation type="submission" date="2024-11" db="EMBL/GenBank/DDBJ databases">
        <title>Adaptive evolution of stress response genes in parasites aligns with host niche diversity.</title>
        <authorList>
            <person name="Hahn C."/>
            <person name="Resl P."/>
        </authorList>
    </citation>
    <scope>NUCLEOTIDE SEQUENCE [LARGE SCALE GENOMIC DNA]</scope>
    <source>
        <strain evidence="2">EGGRZ-B1_66</strain>
        <tissue evidence="2">Body</tissue>
    </source>
</reference>
<dbReference type="EMBL" id="JBJKFK010000399">
    <property type="protein sequence ID" value="KAL3317337.1"/>
    <property type="molecule type" value="Genomic_DNA"/>
</dbReference>
<feature type="compositionally biased region" description="Basic and acidic residues" evidence="1">
    <location>
        <begin position="122"/>
        <end position="132"/>
    </location>
</feature>
<evidence type="ECO:0000313" key="2">
    <source>
        <dbReference type="EMBL" id="KAL3317337.1"/>
    </source>
</evidence>
<gene>
    <name evidence="2" type="ORF">Ciccas_004015</name>
</gene>
<feature type="compositionally biased region" description="Low complexity" evidence="1">
    <location>
        <begin position="262"/>
        <end position="273"/>
    </location>
</feature>
<keyword evidence="3" id="KW-1185">Reference proteome</keyword>
<feature type="region of interest" description="Disordered" evidence="1">
    <location>
        <begin position="356"/>
        <end position="375"/>
    </location>
</feature>
<evidence type="ECO:0000313" key="3">
    <source>
        <dbReference type="Proteomes" id="UP001626550"/>
    </source>
</evidence>
<feature type="compositionally biased region" description="Basic and acidic residues" evidence="1">
    <location>
        <begin position="281"/>
        <end position="331"/>
    </location>
</feature>
<name>A0ABD2QDI8_9PLAT</name>